<keyword evidence="2" id="KW-0719">Serine esterase</keyword>
<dbReference type="EMBL" id="JBFDAA010000005">
    <property type="protein sequence ID" value="KAL1132550.1"/>
    <property type="molecule type" value="Genomic_DNA"/>
</dbReference>
<name>A0ABD0YN02_9HEMI</name>
<evidence type="ECO:0000313" key="8">
    <source>
        <dbReference type="Proteomes" id="UP001558652"/>
    </source>
</evidence>
<keyword evidence="8" id="KW-1185">Reference proteome</keyword>
<dbReference type="EC" id="3.1.1.-" evidence="5"/>
<proteinExistence type="inferred from homology"/>
<dbReference type="PROSITE" id="PS00122">
    <property type="entry name" value="CARBOXYLESTERASE_B_1"/>
    <property type="match status" value="1"/>
</dbReference>
<dbReference type="AlphaFoldDB" id="A0ABD0YN02"/>
<feature type="domain" description="Carboxylesterase type B" evidence="6">
    <location>
        <begin position="1"/>
        <end position="146"/>
    </location>
</feature>
<evidence type="ECO:0000256" key="5">
    <source>
        <dbReference type="RuleBase" id="RU361235"/>
    </source>
</evidence>
<gene>
    <name evidence="7" type="ORF">AAG570_010503</name>
</gene>
<dbReference type="Gene3D" id="3.40.50.1820">
    <property type="entry name" value="alpha/beta hydrolase"/>
    <property type="match status" value="1"/>
</dbReference>
<evidence type="ECO:0000256" key="3">
    <source>
        <dbReference type="ARBA" id="ARBA00022801"/>
    </source>
</evidence>
<accession>A0ABD0YN02</accession>
<reference evidence="7 8" key="1">
    <citation type="submission" date="2024-07" db="EMBL/GenBank/DDBJ databases">
        <title>Chromosome-level genome assembly of the water stick insect Ranatra chinensis (Heteroptera: Nepidae).</title>
        <authorList>
            <person name="Liu X."/>
        </authorList>
    </citation>
    <scope>NUCLEOTIDE SEQUENCE [LARGE SCALE GENOMIC DNA]</scope>
    <source>
        <strain evidence="7">Cailab_2021Rc</strain>
        <tissue evidence="7">Muscle</tissue>
    </source>
</reference>
<dbReference type="Pfam" id="PF00135">
    <property type="entry name" value="COesterase"/>
    <property type="match status" value="1"/>
</dbReference>
<protein>
    <recommendedName>
        <fullName evidence="5">Carboxylic ester hydrolase</fullName>
        <ecNumber evidence="5">3.1.1.-</ecNumber>
    </recommendedName>
</protein>
<dbReference type="SUPFAM" id="SSF53474">
    <property type="entry name" value="alpha/beta-Hydrolases"/>
    <property type="match status" value="1"/>
</dbReference>
<sequence>MCPQPGATQTYGSALVSEDCLHVNVYTKEVKGEHDYFLRPVIVFFHSGGWFSGTNRSDWLGPDYLLDEDILLVTVNYRLGPLGFLSTNDEHAVGNYGMKDQVLALKWVKHNISAFGGNPNNVTISGYSAGSISVMLHMLSPMSNGNCEYTTYFIINVHINHYFWIYWFVSSSKWNFLQ</sequence>
<evidence type="ECO:0000256" key="1">
    <source>
        <dbReference type="ARBA" id="ARBA00005964"/>
    </source>
</evidence>
<dbReference type="InterPro" id="IPR019826">
    <property type="entry name" value="Carboxylesterase_B_AS"/>
</dbReference>
<evidence type="ECO:0000256" key="4">
    <source>
        <dbReference type="ARBA" id="ARBA00023180"/>
    </source>
</evidence>
<comment type="similarity">
    <text evidence="1 5">Belongs to the type-B carboxylesterase/lipase family.</text>
</comment>
<dbReference type="GO" id="GO:0052689">
    <property type="term" value="F:carboxylic ester hydrolase activity"/>
    <property type="evidence" value="ECO:0007669"/>
    <property type="project" value="UniProtKB-KW"/>
</dbReference>
<dbReference type="PANTHER" id="PTHR43142">
    <property type="entry name" value="CARBOXYLIC ESTER HYDROLASE"/>
    <property type="match status" value="1"/>
</dbReference>
<dbReference type="PANTHER" id="PTHR43142:SF1">
    <property type="entry name" value="CARBOXYLIC ESTER HYDROLASE"/>
    <property type="match status" value="1"/>
</dbReference>
<comment type="caution">
    <text evidence="7">The sequence shown here is derived from an EMBL/GenBank/DDBJ whole genome shotgun (WGS) entry which is preliminary data.</text>
</comment>
<evidence type="ECO:0000259" key="6">
    <source>
        <dbReference type="Pfam" id="PF00135"/>
    </source>
</evidence>
<evidence type="ECO:0000256" key="2">
    <source>
        <dbReference type="ARBA" id="ARBA00022487"/>
    </source>
</evidence>
<dbReference type="InterPro" id="IPR029058">
    <property type="entry name" value="AB_hydrolase_fold"/>
</dbReference>
<organism evidence="7 8">
    <name type="scientific">Ranatra chinensis</name>
    <dbReference type="NCBI Taxonomy" id="642074"/>
    <lineage>
        <taxon>Eukaryota</taxon>
        <taxon>Metazoa</taxon>
        <taxon>Ecdysozoa</taxon>
        <taxon>Arthropoda</taxon>
        <taxon>Hexapoda</taxon>
        <taxon>Insecta</taxon>
        <taxon>Pterygota</taxon>
        <taxon>Neoptera</taxon>
        <taxon>Paraneoptera</taxon>
        <taxon>Hemiptera</taxon>
        <taxon>Heteroptera</taxon>
        <taxon>Panheteroptera</taxon>
        <taxon>Nepomorpha</taxon>
        <taxon>Nepidae</taxon>
        <taxon>Ranatrinae</taxon>
        <taxon>Ranatra</taxon>
    </lineage>
</organism>
<keyword evidence="4" id="KW-0325">Glycoprotein</keyword>
<dbReference type="InterPro" id="IPR002018">
    <property type="entry name" value="CarbesteraseB"/>
</dbReference>
<keyword evidence="3 5" id="KW-0378">Hydrolase</keyword>
<dbReference type="Proteomes" id="UP001558652">
    <property type="component" value="Unassembled WGS sequence"/>
</dbReference>
<evidence type="ECO:0000313" key="7">
    <source>
        <dbReference type="EMBL" id="KAL1132550.1"/>
    </source>
</evidence>